<keyword evidence="2" id="KW-1185">Reference proteome</keyword>
<gene>
    <name evidence="1" type="ORF">GCM10008917_13010</name>
</gene>
<sequence>MNIDNNFLDRLEFVEFKQQVLLLKQPNHKISVFANLSLSQFIDVKNYVKNFENLIAKDCKYTFKDFETGLYNICPLIKTYPGSSVLIARILMDIKNYDILFSHNN</sequence>
<comment type="caution">
    <text evidence="1">The sequence shown here is derived from an EMBL/GenBank/DDBJ whole genome shotgun (WGS) entry which is preliminary data.</text>
</comment>
<accession>A0ABN1M326</accession>
<dbReference type="EMBL" id="BAAACP010000006">
    <property type="protein sequence ID" value="GAA0863457.1"/>
    <property type="molecule type" value="Genomic_DNA"/>
</dbReference>
<evidence type="ECO:0000313" key="1">
    <source>
        <dbReference type="EMBL" id="GAA0863457.1"/>
    </source>
</evidence>
<evidence type="ECO:0000313" key="2">
    <source>
        <dbReference type="Proteomes" id="UP001400965"/>
    </source>
</evidence>
<protein>
    <submittedName>
        <fullName evidence="1">Uncharacterized protein</fullName>
    </submittedName>
</protein>
<proteinExistence type="predicted"/>
<reference evidence="1 2" key="1">
    <citation type="journal article" date="2019" name="Int. J. Syst. Evol. Microbiol.">
        <title>The Global Catalogue of Microorganisms (GCM) 10K type strain sequencing project: providing services to taxonomists for standard genome sequencing and annotation.</title>
        <authorList>
            <consortium name="The Broad Institute Genomics Platform"/>
            <consortium name="The Broad Institute Genome Sequencing Center for Infectious Disease"/>
            <person name="Wu L."/>
            <person name="Ma J."/>
        </authorList>
    </citation>
    <scope>NUCLEOTIDE SEQUENCE [LARGE SCALE GENOMIC DNA]</scope>
    <source>
        <strain evidence="1 2">JCM 6486</strain>
    </source>
</reference>
<dbReference type="Proteomes" id="UP001400965">
    <property type="component" value="Unassembled WGS sequence"/>
</dbReference>
<organism evidence="1 2">
    <name type="scientific">Paraclostridium tenue</name>
    <dbReference type="NCBI Taxonomy" id="1737"/>
    <lineage>
        <taxon>Bacteria</taxon>
        <taxon>Bacillati</taxon>
        <taxon>Bacillota</taxon>
        <taxon>Clostridia</taxon>
        <taxon>Peptostreptococcales</taxon>
        <taxon>Peptostreptococcaceae</taxon>
        <taxon>Paraclostridium</taxon>
    </lineage>
</organism>
<name>A0ABN1M326_9FIRM</name>
<dbReference type="RefSeq" id="WP_346044077.1">
    <property type="nucleotide sequence ID" value="NZ_BAAACP010000006.1"/>
</dbReference>